<evidence type="ECO:0000313" key="4">
    <source>
        <dbReference type="Proteomes" id="UP001500236"/>
    </source>
</evidence>
<sequence>MNEDSRHRKAVPYTPASRALGVIVGFDGSDQGSRALHYAAVEAHRRDLQLTVISAFTVPRAVAGYVDSAAEITGDSLARRGAEEVLDEARDQLHGYPGHVEYRVEHGDAAGVMIARSENATHAVVGGRGRGGFVGRLLGSVSSALPAHAHCPTTVVNRRYDPDLVGGDTRFTARRDARPVIVGVDGSAHGRVAALHAAEAAGLRGTSLQLLLALPTIDSSLLWYAGRTAKESGITELEMQGLQERLDGDVRWLTGHFPDLSIEGIIEQGSPTQVMAHATERAQLTVLGTRGRGSITSALLGSVSRSVLMEAHGPVEIVPLLTDRRLNDHGEHEPVL</sequence>
<dbReference type="PANTHER" id="PTHR46553">
    <property type="entry name" value="ADENINE NUCLEOTIDE ALPHA HYDROLASES-LIKE SUPERFAMILY PROTEIN"/>
    <property type="match status" value="1"/>
</dbReference>
<dbReference type="Pfam" id="PF00582">
    <property type="entry name" value="Usp"/>
    <property type="match status" value="2"/>
</dbReference>
<dbReference type="InterPro" id="IPR014729">
    <property type="entry name" value="Rossmann-like_a/b/a_fold"/>
</dbReference>
<evidence type="ECO:0000256" key="1">
    <source>
        <dbReference type="ARBA" id="ARBA00008791"/>
    </source>
</evidence>
<proteinExistence type="inferred from homology"/>
<protein>
    <submittedName>
        <fullName evidence="3">Universal stress protein</fullName>
    </submittedName>
</protein>
<dbReference type="Gene3D" id="3.40.50.620">
    <property type="entry name" value="HUPs"/>
    <property type="match status" value="2"/>
</dbReference>
<evidence type="ECO:0000313" key="3">
    <source>
        <dbReference type="EMBL" id="GAA3072538.1"/>
    </source>
</evidence>
<accession>A0ABP6M759</accession>
<gene>
    <name evidence="3" type="ORF">GCM10010529_25780</name>
</gene>
<dbReference type="PRINTS" id="PR01438">
    <property type="entry name" value="UNVRSLSTRESS"/>
</dbReference>
<comment type="similarity">
    <text evidence="1">Belongs to the universal stress protein A family.</text>
</comment>
<evidence type="ECO:0000259" key="2">
    <source>
        <dbReference type="Pfam" id="PF00582"/>
    </source>
</evidence>
<feature type="domain" description="UspA" evidence="2">
    <location>
        <begin position="22"/>
        <end position="156"/>
    </location>
</feature>
<name>A0ABP6M759_9MICC</name>
<dbReference type="InterPro" id="IPR006016">
    <property type="entry name" value="UspA"/>
</dbReference>
<dbReference type="RefSeq" id="WP_070159679.1">
    <property type="nucleotide sequence ID" value="NZ_BAAAVT010000018.1"/>
</dbReference>
<keyword evidence="4" id="KW-1185">Reference proteome</keyword>
<feature type="domain" description="UspA" evidence="2">
    <location>
        <begin position="178"/>
        <end position="319"/>
    </location>
</feature>
<dbReference type="Proteomes" id="UP001500236">
    <property type="component" value="Unassembled WGS sequence"/>
</dbReference>
<dbReference type="EMBL" id="BAAAVT010000018">
    <property type="protein sequence ID" value="GAA3072538.1"/>
    <property type="molecule type" value="Genomic_DNA"/>
</dbReference>
<reference evidence="4" key="1">
    <citation type="journal article" date="2019" name="Int. J. Syst. Evol. Microbiol.">
        <title>The Global Catalogue of Microorganisms (GCM) 10K type strain sequencing project: providing services to taxonomists for standard genome sequencing and annotation.</title>
        <authorList>
            <consortium name="The Broad Institute Genomics Platform"/>
            <consortium name="The Broad Institute Genome Sequencing Center for Infectious Disease"/>
            <person name="Wu L."/>
            <person name="Ma J."/>
        </authorList>
    </citation>
    <scope>NUCLEOTIDE SEQUENCE [LARGE SCALE GENOMIC DNA]</scope>
    <source>
        <strain evidence="4">JCM 14309</strain>
    </source>
</reference>
<dbReference type="InterPro" id="IPR006015">
    <property type="entry name" value="Universal_stress_UspA"/>
</dbReference>
<organism evidence="3 4">
    <name type="scientific">Nesterenkonia aethiopica</name>
    <dbReference type="NCBI Taxonomy" id="269144"/>
    <lineage>
        <taxon>Bacteria</taxon>
        <taxon>Bacillati</taxon>
        <taxon>Actinomycetota</taxon>
        <taxon>Actinomycetes</taxon>
        <taxon>Micrococcales</taxon>
        <taxon>Micrococcaceae</taxon>
        <taxon>Nesterenkonia</taxon>
    </lineage>
</organism>
<comment type="caution">
    <text evidence="3">The sequence shown here is derived from an EMBL/GenBank/DDBJ whole genome shotgun (WGS) entry which is preliminary data.</text>
</comment>
<dbReference type="SUPFAM" id="SSF52402">
    <property type="entry name" value="Adenine nucleotide alpha hydrolases-like"/>
    <property type="match status" value="2"/>
</dbReference>
<dbReference type="PANTHER" id="PTHR46553:SF3">
    <property type="entry name" value="ADENINE NUCLEOTIDE ALPHA HYDROLASES-LIKE SUPERFAMILY PROTEIN"/>
    <property type="match status" value="1"/>
</dbReference>